<proteinExistence type="predicted"/>
<dbReference type="EMBL" id="LS992241">
    <property type="protein sequence ID" value="SYX83064.1"/>
    <property type="molecule type" value="Genomic_DNA"/>
</dbReference>
<dbReference type="Proteomes" id="UP000304148">
    <property type="component" value="Chromosome"/>
</dbReference>
<dbReference type="AlphaFoldDB" id="A0A383R966"/>
<gene>
    <name evidence="1" type="ORF">PBLR_11486</name>
</gene>
<evidence type="ECO:0000313" key="1">
    <source>
        <dbReference type="EMBL" id="SYX83064.1"/>
    </source>
</evidence>
<evidence type="ECO:0000313" key="2">
    <source>
        <dbReference type="Proteomes" id="UP000304148"/>
    </source>
</evidence>
<organism evidence="1 2">
    <name type="scientific">Paenibacillus alvei</name>
    <name type="common">Bacillus alvei</name>
    <dbReference type="NCBI Taxonomy" id="44250"/>
    <lineage>
        <taxon>Bacteria</taxon>
        <taxon>Bacillati</taxon>
        <taxon>Bacillota</taxon>
        <taxon>Bacilli</taxon>
        <taxon>Bacillales</taxon>
        <taxon>Paenibacillaceae</taxon>
        <taxon>Paenibacillus</taxon>
    </lineage>
</organism>
<reference evidence="2" key="1">
    <citation type="submission" date="2018-08" db="EMBL/GenBank/DDBJ databases">
        <authorList>
            <person name="Chevrot R."/>
        </authorList>
    </citation>
    <scope>NUCLEOTIDE SEQUENCE [LARGE SCALE GENOMIC DNA]</scope>
</reference>
<name>A0A383R966_PAEAL</name>
<protein>
    <submittedName>
        <fullName evidence="1">Uncharacterized protein</fullName>
    </submittedName>
</protein>
<accession>A0A383R966</accession>
<sequence>MKGFIAPKMIRTLKKIDDIKKSIIFCFIYDPSHVLKSFNGLR</sequence>